<proteinExistence type="predicted"/>
<sequence length="33" mass="3549">MTAPASGKLVVVHFLISTFHPVWAAVSVVNVRD</sequence>
<dbReference type="Proteomes" id="UP000280668">
    <property type="component" value="Unassembled WGS sequence"/>
</dbReference>
<protein>
    <submittedName>
        <fullName evidence="1">Uncharacterized protein</fullName>
    </submittedName>
</protein>
<reference evidence="1 2" key="1">
    <citation type="submission" date="2018-11" db="EMBL/GenBank/DDBJ databases">
        <title>Sequencing the genomes of 1000 actinobacteria strains.</title>
        <authorList>
            <person name="Klenk H.-P."/>
        </authorList>
    </citation>
    <scope>NUCLEOTIDE SEQUENCE [LARGE SCALE GENOMIC DNA]</scope>
    <source>
        <strain evidence="1 2">DSM 11294</strain>
    </source>
</reference>
<name>A0A3N2BDL1_9MICO</name>
<keyword evidence="2" id="KW-1185">Reference proteome</keyword>
<comment type="caution">
    <text evidence="1">The sequence shown here is derived from an EMBL/GenBank/DDBJ whole genome shotgun (WGS) entry which is preliminary data.</text>
</comment>
<evidence type="ECO:0000313" key="1">
    <source>
        <dbReference type="EMBL" id="ROR73337.1"/>
    </source>
</evidence>
<gene>
    <name evidence="1" type="ORF">EDD31_1714</name>
</gene>
<evidence type="ECO:0000313" key="2">
    <source>
        <dbReference type="Proteomes" id="UP000280668"/>
    </source>
</evidence>
<accession>A0A3N2BDL1</accession>
<dbReference type="AlphaFoldDB" id="A0A3N2BDL1"/>
<organism evidence="1 2">
    <name type="scientific">Bogoriella caseilytica</name>
    <dbReference type="NCBI Taxonomy" id="56055"/>
    <lineage>
        <taxon>Bacteria</taxon>
        <taxon>Bacillati</taxon>
        <taxon>Actinomycetota</taxon>
        <taxon>Actinomycetes</taxon>
        <taxon>Micrococcales</taxon>
        <taxon>Bogoriellaceae</taxon>
        <taxon>Bogoriella</taxon>
    </lineage>
</organism>
<dbReference type="EMBL" id="RKHK01000001">
    <property type="protein sequence ID" value="ROR73337.1"/>
    <property type="molecule type" value="Genomic_DNA"/>
</dbReference>